<dbReference type="Proteomes" id="UP000268014">
    <property type="component" value="Unassembled WGS sequence"/>
</dbReference>
<accession>A0A0N4WII3</accession>
<dbReference type="EMBL" id="UZAF01017384">
    <property type="protein sequence ID" value="VDO41071.1"/>
    <property type="molecule type" value="Genomic_DNA"/>
</dbReference>
<dbReference type="WBParaSite" id="HPLM_0001077101-mRNA-1">
    <property type="protein sequence ID" value="HPLM_0001077101-mRNA-1"/>
    <property type="gene ID" value="HPLM_0001077101"/>
</dbReference>
<proteinExistence type="predicted"/>
<dbReference type="AlphaFoldDB" id="A0A0N4WII3"/>
<protein>
    <submittedName>
        <fullName evidence="3">CopG family transcriptional regulator</fullName>
    </submittedName>
</protein>
<organism evidence="3">
    <name type="scientific">Haemonchus placei</name>
    <name type="common">Barber's pole worm</name>
    <dbReference type="NCBI Taxonomy" id="6290"/>
    <lineage>
        <taxon>Eukaryota</taxon>
        <taxon>Metazoa</taxon>
        <taxon>Ecdysozoa</taxon>
        <taxon>Nematoda</taxon>
        <taxon>Chromadorea</taxon>
        <taxon>Rhabditida</taxon>
        <taxon>Rhabditina</taxon>
        <taxon>Rhabditomorpha</taxon>
        <taxon>Strongyloidea</taxon>
        <taxon>Trichostrongylidae</taxon>
        <taxon>Haemonchus</taxon>
    </lineage>
</organism>
<sequence>MQTSKEFVHQYLTVPEWLNMKKLLRVIKEIGGTRRDAHRAISIYLGRVLSPEKRQEIEDRKDELESTFGGSFRR</sequence>
<gene>
    <name evidence="1" type="ORF">HPLM_LOCUS10763</name>
</gene>
<name>A0A0N4WII3_HAEPC</name>
<reference evidence="3" key="1">
    <citation type="submission" date="2017-02" db="UniProtKB">
        <authorList>
            <consortium name="WormBaseParasite"/>
        </authorList>
    </citation>
    <scope>IDENTIFICATION</scope>
</reference>
<reference evidence="1 2" key="2">
    <citation type="submission" date="2018-11" db="EMBL/GenBank/DDBJ databases">
        <authorList>
            <consortium name="Pathogen Informatics"/>
        </authorList>
    </citation>
    <scope>NUCLEOTIDE SEQUENCE [LARGE SCALE GENOMIC DNA]</scope>
    <source>
        <strain evidence="1 2">MHpl1</strain>
    </source>
</reference>
<evidence type="ECO:0000313" key="1">
    <source>
        <dbReference type="EMBL" id="VDO41071.1"/>
    </source>
</evidence>
<keyword evidence="2" id="KW-1185">Reference proteome</keyword>
<evidence type="ECO:0000313" key="3">
    <source>
        <dbReference type="WBParaSite" id="HPLM_0001077101-mRNA-1"/>
    </source>
</evidence>
<dbReference type="OrthoDB" id="5829045at2759"/>
<evidence type="ECO:0000313" key="2">
    <source>
        <dbReference type="Proteomes" id="UP000268014"/>
    </source>
</evidence>